<keyword evidence="3" id="KW-1185">Reference proteome</keyword>
<dbReference type="AlphaFoldDB" id="A0AAV4VTI8"/>
<protein>
    <submittedName>
        <fullName evidence="2">Uncharacterized protein</fullName>
    </submittedName>
</protein>
<dbReference type="Proteomes" id="UP001054945">
    <property type="component" value="Unassembled WGS sequence"/>
</dbReference>
<evidence type="ECO:0000256" key="1">
    <source>
        <dbReference type="SAM" id="MobiDB-lite"/>
    </source>
</evidence>
<accession>A0AAV4VTI8</accession>
<name>A0AAV4VTI8_CAEEX</name>
<sequence>MIRPNGQLKEILQLTCDEFKGLVSMKFLVFIEKFSFRPGVTQCASYNFYHNGSCNYSTNQRYLKHGKPHFFKECPIVGLIENPTCINCGKQEHLTKPSSWQQATVERTFNSRSVVQPSTTKLPAIPNSFRSKPRTVSLPDKIGKG</sequence>
<feature type="region of interest" description="Disordered" evidence="1">
    <location>
        <begin position="126"/>
        <end position="145"/>
    </location>
</feature>
<dbReference type="EMBL" id="BPLR01014991">
    <property type="protein sequence ID" value="GIY72798.1"/>
    <property type="molecule type" value="Genomic_DNA"/>
</dbReference>
<evidence type="ECO:0000313" key="3">
    <source>
        <dbReference type="Proteomes" id="UP001054945"/>
    </source>
</evidence>
<gene>
    <name evidence="2" type="ORF">CEXT_292181</name>
</gene>
<comment type="caution">
    <text evidence="2">The sequence shown here is derived from an EMBL/GenBank/DDBJ whole genome shotgun (WGS) entry which is preliminary data.</text>
</comment>
<proteinExistence type="predicted"/>
<organism evidence="2 3">
    <name type="scientific">Caerostris extrusa</name>
    <name type="common">Bark spider</name>
    <name type="synonym">Caerostris bankana</name>
    <dbReference type="NCBI Taxonomy" id="172846"/>
    <lineage>
        <taxon>Eukaryota</taxon>
        <taxon>Metazoa</taxon>
        <taxon>Ecdysozoa</taxon>
        <taxon>Arthropoda</taxon>
        <taxon>Chelicerata</taxon>
        <taxon>Arachnida</taxon>
        <taxon>Araneae</taxon>
        <taxon>Araneomorphae</taxon>
        <taxon>Entelegynae</taxon>
        <taxon>Araneoidea</taxon>
        <taxon>Araneidae</taxon>
        <taxon>Caerostris</taxon>
    </lineage>
</organism>
<evidence type="ECO:0000313" key="2">
    <source>
        <dbReference type="EMBL" id="GIY72798.1"/>
    </source>
</evidence>
<reference evidence="2 3" key="1">
    <citation type="submission" date="2021-06" db="EMBL/GenBank/DDBJ databases">
        <title>Caerostris extrusa draft genome.</title>
        <authorList>
            <person name="Kono N."/>
            <person name="Arakawa K."/>
        </authorList>
    </citation>
    <scope>NUCLEOTIDE SEQUENCE [LARGE SCALE GENOMIC DNA]</scope>
</reference>